<comment type="caution">
    <text evidence="2">The sequence shown here is derived from an EMBL/GenBank/DDBJ whole genome shotgun (WGS) entry which is preliminary data.</text>
</comment>
<organism evidence="2 3">
    <name type="scientific">Fodinibius salsisoli</name>
    <dbReference type="NCBI Taxonomy" id="2820877"/>
    <lineage>
        <taxon>Bacteria</taxon>
        <taxon>Pseudomonadati</taxon>
        <taxon>Balneolota</taxon>
        <taxon>Balneolia</taxon>
        <taxon>Balneolales</taxon>
        <taxon>Balneolaceae</taxon>
        <taxon>Fodinibius</taxon>
    </lineage>
</organism>
<keyword evidence="1" id="KW-0175">Coiled coil</keyword>
<gene>
    <name evidence="2" type="ORF">J6I44_05405</name>
</gene>
<dbReference type="SUPFAM" id="SSF48371">
    <property type="entry name" value="ARM repeat"/>
    <property type="match status" value="1"/>
</dbReference>
<accession>A0ABT3PK24</accession>
<reference evidence="2 3" key="1">
    <citation type="submission" date="2021-03" db="EMBL/GenBank/DDBJ databases">
        <title>Aliifodinibius sp. nov., a new bacterium isolated from saline soil.</title>
        <authorList>
            <person name="Galisteo C."/>
            <person name="De La Haba R."/>
            <person name="Sanchez-Porro C."/>
            <person name="Ventosa A."/>
        </authorList>
    </citation>
    <scope>NUCLEOTIDE SEQUENCE [LARGE SCALE GENOMIC DNA]</scope>
    <source>
        <strain evidence="2 3">1BSP15-2V2</strain>
    </source>
</reference>
<dbReference type="InterPro" id="IPR016024">
    <property type="entry name" value="ARM-type_fold"/>
</dbReference>
<protein>
    <recommendedName>
        <fullName evidence="4">ATP-binding protein</fullName>
    </recommendedName>
</protein>
<dbReference type="SUPFAM" id="SSF52540">
    <property type="entry name" value="P-loop containing nucleoside triphosphate hydrolases"/>
    <property type="match status" value="1"/>
</dbReference>
<dbReference type="EMBL" id="JAGGJA010000003">
    <property type="protein sequence ID" value="MCW9706277.1"/>
    <property type="molecule type" value="Genomic_DNA"/>
</dbReference>
<sequence>MDQNLVRYSRAGDVFHYRWAARRCLKMIHPKSPIECVYIEGSEENDRKGEYVIDVAEYYKKSDQGRAVGYFQLKHSTKRVDKVFQLSELKKTVEGFAQRFKSLKNDEDIESVEFSIITNRPINERFKKAVEDIINRNSPHQTFVKTLKRYTDFDNGELRDFCKHLHLVDGEGDYNIQKHELSFEVGKFIVGVVDSTIINSIEALVQEKVLPDNEGKIVRVDVLKRFGVSSEKELFPAPSMLDVPEHLIVREQHDQLKKFILKNLSPKIIHASGGVGKSVISVQLAESLPSGSLGIIYDCFGAGKYRNRSHSRHRHLDGLIQIANEIAAEGLCEPLIPQPNSSDDVSLIRTFLRRLDKASTELRKINDDAILSIFIDAADNAEMAAKEFAESCFVNQLLREDVPEGCRIIALCRTERKHLLNPSSIVEECQLKPFNENETSVHLSQYYPEATADEAREFHRLTGGNPRVQANALDFELDSVTELLESIGPSTSTVEDQISAQLDSAVERLRDNLTGDYQEQIDSICIGLANLPPLIPLEILAAATDVQESEVKSFVADLGRPLWISDNSVQFRDENTETWFREKYSATADQIESFVENIKPLARDYTYVAEALPSLLLKAEKYQKLIDLALSEELLPENNPIDERNVRLYRLQFAFKAALQKNKIADAAQIAFRAGEEVASDDRQFNILQGNTDLMAALQSKQKVQEVAYKRDLKGQWDGSENLYSATLLSYSEDFKGEARAFIRAAHRWLELYFEEREEAEEHENDKLSKIDILEFIISYYNLFGPEETVSFIHSWKPPQTIFNITSLFVRRLIDHGKIETVFKLAPLGNRLGNRSPYFIIAIVHELLKIGRFLQAEVIEDCLTWMIHRRTRPSRDFRSWGTEPLRDAIISFAEACANQGLEEKKILRILKYFVPNRASNSISSNHQTGGRSFFLRGHSLKCVLSNNLNPDLEQYMPKSLIDDERNRHTNRDRRNFDEVIGGLFPWYLLRARNITENLEDFEEEYSKTAKASSNATSNRWRQNDNLPYEITRIQFELLKFYQESDSFLINSFKEKLSQEEASYWLKDKLKALRTAYRLEHLKDLRHQLEQSCYQEIETVSDADTETVAEWYVELSRAVLNVSPADSAEYFNLAIEAVSKFGYEIIDRWEALVAVANRRAQENDQIPKTAYRFIRVAELVGNNVAREKHFHRNGAIRTCAKLSPCSALSALSRWRDRRVGWFDRQVRPLADELVRSDVINPTVGWSLSAFSFEYGYLDFAALCLQKGNDERQQQYIFDTAYRDLRLGGSNFGAYQKLKEAIQDLQIKERDLDQVLELTKEEDQVTGSSNRSYNKSESSEIDWDNVFRGLDIVTKSGILKAKEQFDSISQNQFLSVEYFWDELIQRIPDTKAKKALELIVNIDELSIYEIKDILSQIPIRWRQKISVKKAWPNIIESIGRRFSHQLTTQGGRNYFLNQVSLDIDDISSLYEGIIKGLSGSSAFLGSDGFFGFAEIASSFISTEEASDILDFSLSRFELHIEEVFGDGSWADSLKPPTDVTDAFTGFVWAALGEPRSSKRWEAVHCVRRLAESNCKSEINSLLKWLEKGTVDSFGSEKFPFYDLHAKQYLLIALSRIAIDNPEILKDESDLLVNLALNTQHILIQKYAAEIALSLAAAFPDIYDAGLIDQLKKVGKSQLSVRDLEGLDDRVDSPWHEEESIDESLEFYFPHDFKRSWLDALGRAFGINMEQVADLAKEIVFNEWDLEIEDKSIKDPRHNLWNSHHSGRETTHFKSSYPETDNYRFYISYHAMLVVASKLLEEMPTANRRNWEEETWENWLERHTLTRKDGKWLSDRRDPFPIKRRSWVNCKEKRNEWVNGIGPNDFLNTLFFDDIKKSWLNVYGSWNEYNNYKNERIRISSAFVSIEGAESLLIALNNCENASDFKIPSYDEAGFEFDDYPFELFGWIYDEHKSLGIDKFDPSYNIGKSYVNRFNLSHDSAKREWFQTKSSKSALDCRIWSLKKQHGRDELNIGGLKMSCSFQFIKQMCEALNKKLIIEVQINRSLNEPGRQSGTYTRESKVYILSEEGELRDTETSYQLG</sequence>
<evidence type="ECO:0000313" key="3">
    <source>
        <dbReference type="Proteomes" id="UP001207918"/>
    </source>
</evidence>
<evidence type="ECO:0000313" key="2">
    <source>
        <dbReference type="EMBL" id="MCW9706277.1"/>
    </source>
</evidence>
<dbReference type="Proteomes" id="UP001207918">
    <property type="component" value="Unassembled WGS sequence"/>
</dbReference>
<name>A0ABT3PK24_9BACT</name>
<dbReference type="InterPro" id="IPR027417">
    <property type="entry name" value="P-loop_NTPase"/>
</dbReference>
<evidence type="ECO:0008006" key="4">
    <source>
        <dbReference type="Google" id="ProtNLM"/>
    </source>
</evidence>
<keyword evidence="3" id="KW-1185">Reference proteome</keyword>
<evidence type="ECO:0000256" key="1">
    <source>
        <dbReference type="SAM" id="Coils"/>
    </source>
</evidence>
<proteinExistence type="predicted"/>
<dbReference type="RefSeq" id="WP_265764981.1">
    <property type="nucleotide sequence ID" value="NZ_JAGGJA010000003.1"/>
</dbReference>
<feature type="coiled-coil region" evidence="1">
    <location>
        <begin position="1293"/>
        <end position="1320"/>
    </location>
</feature>